<dbReference type="InterPro" id="IPR005467">
    <property type="entry name" value="His_kinase_dom"/>
</dbReference>
<comment type="catalytic activity">
    <reaction evidence="1">
        <text>ATP + protein L-histidine = ADP + protein N-phospho-L-histidine.</text>
        <dbReference type="EC" id="2.7.13.3"/>
    </reaction>
</comment>
<dbReference type="InterPro" id="IPR013767">
    <property type="entry name" value="PAS_fold"/>
</dbReference>
<keyword evidence="7" id="KW-0067">ATP-binding</keyword>
<comment type="caution">
    <text evidence="12">The sequence shown here is derived from an EMBL/GenBank/DDBJ whole genome shotgun (WGS) entry which is preliminary data.</text>
</comment>
<keyword evidence="6" id="KW-0418">Kinase</keyword>
<dbReference type="Pfam" id="PF13426">
    <property type="entry name" value="PAS_9"/>
    <property type="match status" value="1"/>
</dbReference>
<evidence type="ECO:0000313" key="13">
    <source>
        <dbReference type="Proteomes" id="UP001465426"/>
    </source>
</evidence>
<dbReference type="SUPFAM" id="SSF47384">
    <property type="entry name" value="Homodimeric domain of signal transducing histidine kinase"/>
    <property type="match status" value="1"/>
</dbReference>
<dbReference type="Gene3D" id="1.10.287.130">
    <property type="match status" value="1"/>
</dbReference>
<evidence type="ECO:0000256" key="7">
    <source>
        <dbReference type="ARBA" id="ARBA00022840"/>
    </source>
</evidence>
<proteinExistence type="predicted"/>
<dbReference type="SMART" id="SM00387">
    <property type="entry name" value="HATPase_c"/>
    <property type="match status" value="1"/>
</dbReference>
<dbReference type="Pfam" id="PF00989">
    <property type="entry name" value="PAS"/>
    <property type="match status" value="2"/>
</dbReference>
<name>A0ABV1ETD6_9BACI</name>
<gene>
    <name evidence="12" type="ORF">WMO63_01575</name>
</gene>
<dbReference type="InterPro" id="IPR003661">
    <property type="entry name" value="HisK_dim/P_dom"/>
</dbReference>
<evidence type="ECO:0000256" key="1">
    <source>
        <dbReference type="ARBA" id="ARBA00000085"/>
    </source>
</evidence>
<dbReference type="EMBL" id="JBBMFN010000001">
    <property type="protein sequence ID" value="MEQ2464358.1"/>
    <property type="molecule type" value="Genomic_DNA"/>
</dbReference>
<dbReference type="PRINTS" id="PR00344">
    <property type="entry name" value="BCTRLSENSOR"/>
</dbReference>
<sequence length="626" mass="72681">MDRISYSEEYRQLQKKLSEVEKENTILRKKLEEKSHIQDRRSTVFQTINVGIIIFDKNGVIRDINTFLCDNFNLKVDQVVGRNITHFLQQEERSMIRNNINNLITKSDLHSKRSILPLTINNKLHYFETLTSCLPYDMGFVTIIENITEEIEKEKEKEETQILYNEFFTEALDGIMLWKETGQIIAANASALKIFESTKEQLLTSKISDYIYKKDKQYAEIVMNLYHQKENRDELMFLMPNGQKKILEFTTKLHSVEGLNMSIFRNITERYKMEEEIRESKAMFENIFEEVFDGIIIWDQKFTIIDMNKAAERLLCKNKEQVIGLDLLSTLPPAKSIGEDIKPKLIHLKEEGQNQGLYTVKFQNKWEYTQLEYRNKFNVYSGLSITTLRDITENAILEEQLRKSSTLNVVGELAAGIAHEIRNPMTALKGFIQLLETDVASPENEMYFGVIKSELTRIESIINEFLLLAKPQVVKYVKSDLRQIMNETMELLHAQAVLQNVQFIKKYEEEIPMIYCEPNQLKKVFINIIKNAIEVLEDGGEIEASMEVKQDYFHISIQDNGKGMSKEKLARIGEPFYTTKEKGTGLGLLVSYQIIEDHQGKVKVESELGIGTTFHLLLPININKID</sequence>
<evidence type="ECO:0000256" key="2">
    <source>
        <dbReference type="ARBA" id="ARBA00012438"/>
    </source>
</evidence>
<evidence type="ECO:0000256" key="5">
    <source>
        <dbReference type="ARBA" id="ARBA00022741"/>
    </source>
</evidence>
<dbReference type="Pfam" id="PF00512">
    <property type="entry name" value="HisKA"/>
    <property type="match status" value="1"/>
</dbReference>
<evidence type="ECO:0000256" key="3">
    <source>
        <dbReference type="ARBA" id="ARBA00022553"/>
    </source>
</evidence>
<dbReference type="NCBIfam" id="TIGR00229">
    <property type="entry name" value="sensory_box"/>
    <property type="match status" value="3"/>
</dbReference>
<evidence type="ECO:0000256" key="4">
    <source>
        <dbReference type="ARBA" id="ARBA00022679"/>
    </source>
</evidence>
<feature type="domain" description="Histidine kinase" evidence="10">
    <location>
        <begin position="416"/>
        <end position="622"/>
    </location>
</feature>
<dbReference type="InterPro" id="IPR000014">
    <property type="entry name" value="PAS"/>
</dbReference>
<keyword evidence="4" id="KW-0808">Transferase</keyword>
<evidence type="ECO:0000256" key="8">
    <source>
        <dbReference type="ARBA" id="ARBA00023012"/>
    </source>
</evidence>
<dbReference type="PROSITE" id="PS50112">
    <property type="entry name" value="PAS"/>
    <property type="match status" value="2"/>
</dbReference>
<keyword evidence="13" id="KW-1185">Reference proteome</keyword>
<keyword evidence="8" id="KW-0902">Two-component regulatory system</keyword>
<dbReference type="PROSITE" id="PS50109">
    <property type="entry name" value="HIS_KIN"/>
    <property type="match status" value="1"/>
</dbReference>
<feature type="coiled-coil region" evidence="9">
    <location>
        <begin position="3"/>
        <end position="30"/>
    </location>
</feature>
<dbReference type="SMART" id="SM00091">
    <property type="entry name" value="PAS"/>
    <property type="match status" value="3"/>
</dbReference>
<dbReference type="PANTHER" id="PTHR43065">
    <property type="entry name" value="SENSOR HISTIDINE KINASE"/>
    <property type="match status" value="1"/>
</dbReference>
<dbReference type="InterPro" id="IPR004358">
    <property type="entry name" value="Sig_transdc_His_kin-like_C"/>
</dbReference>
<dbReference type="CDD" id="cd00082">
    <property type="entry name" value="HisKA"/>
    <property type="match status" value="1"/>
</dbReference>
<keyword evidence="3" id="KW-0597">Phosphoprotein</keyword>
<feature type="domain" description="PAS" evidence="11">
    <location>
        <begin position="37"/>
        <end position="107"/>
    </location>
</feature>
<dbReference type="InterPro" id="IPR035965">
    <property type="entry name" value="PAS-like_dom_sf"/>
</dbReference>
<evidence type="ECO:0000256" key="6">
    <source>
        <dbReference type="ARBA" id="ARBA00022777"/>
    </source>
</evidence>
<accession>A0ABV1ETD6</accession>
<evidence type="ECO:0000256" key="9">
    <source>
        <dbReference type="SAM" id="Coils"/>
    </source>
</evidence>
<feature type="domain" description="PAS" evidence="11">
    <location>
        <begin position="280"/>
        <end position="328"/>
    </location>
</feature>
<dbReference type="Gene3D" id="3.30.450.20">
    <property type="entry name" value="PAS domain"/>
    <property type="match status" value="3"/>
</dbReference>
<dbReference type="SUPFAM" id="SSF55874">
    <property type="entry name" value="ATPase domain of HSP90 chaperone/DNA topoisomerase II/histidine kinase"/>
    <property type="match status" value="1"/>
</dbReference>
<evidence type="ECO:0000313" key="12">
    <source>
        <dbReference type="EMBL" id="MEQ2464358.1"/>
    </source>
</evidence>
<keyword evidence="5" id="KW-0547">Nucleotide-binding</keyword>
<dbReference type="SUPFAM" id="SSF55785">
    <property type="entry name" value="PYP-like sensor domain (PAS domain)"/>
    <property type="match status" value="3"/>
</dbReference>
<dbReference type="CDD" id="cd00130">
    <property type="entry name" value="PAS"/>
    <property type="match status" value="3"/>
</dbReference>
<evidence type="ECO:0000259" key="10">
    <source>
        <dbReference type="PROSITE" id="PS50109"/>
    </source>
</evidence>
<evidence type="ECO:0000259" key="11">
    <source>
        <dbReference type="PROSITE" id="PS50112"/>
    </source>
</evidence>
<dbReference type="EC" id="2.7.13.3" evidence="2"/>
<dbReference type="Proteomes" id="UP001465426">
    <property type="component" value="Unassembled WGS sequence"/>
</dbReference>
<dbReference type="Pfam" id="PF02518">
    <property type="entry name" value="HATPase_c"/>
    <property type="match status" value="1"/>
</dbReference>
<dbReference type="PANTHER" id="PTHR43065:SF34">
    <property type="entry name" value="SPORULATION KINASE A"/>
    <property type="match status" value="1"/>
</dbReference>
<organism evidence="12 13">
    <name type="scientific">Niallia hominis</name>
    <dbReference type="NCBI Taxonomy" id="3133173"/>
    <lineage>
        <taxon>Bacteria</taxon>
        <taxon>Bacillati</taxon>
        <taxon>Bacillota</taxon>
        <taxon>Bacilli</taxon>
        <taxon>Bacillales</taxon>
        <taxon>Bacillaceae</taxon>
        <taxon>Niallia</taxon>
    </lineage>
</organism>
<dbReference type="InterPro" id="IPR036097">
    <property type="entry name" value="HisK_dim/P_sf"/>
</dbReference>
<dbReference type="Gene3D" id="3.30.565.10">
    <property type="entry name" value="Histidine kinase-like ATPase, C-terminal domain"/>
    <property type="match status" value="1"/>
</dbReference>
<protein>
    <recommendedName>
        <fullName evidence="2">histidine kinase</fullName>
        <ecNumber evidence="2">2.7.13.3</ecNumber>
    </recommendedName>
</protein>
<dbReference type="InterPro" id="IPR036890">
    <property type="entry name" value="HATPase_C_sf"/>
</dbReference>
<dbReference type="RefSeq" id="WP_349204090.1">
    <property type="nucleotide sequence ID" value="NZ_JBBMFN010000001.1"/>
</dbReference>
<dbReference type="InterPro" id="IPR003594">
    <property type="entry name" value="HATPase_dom"/>
</dbReference>
<keyword evidence="9" id="KW-0175">Coiled coil</keyword>
<dbReference type="SMART" id="SM00388">
    <property type="entry name" value="HisKA"/>
    <property type="match status" value="1"/>
</dbReference>
<reference evidence="12 13" key="1">
    <citation type="submission" date="2024-03" db="EMBL/GenBank/DDBJ databases">
        <title>Human intestinal bacterial collection.</title>
        <authorList>
            <person name="Pauvert C."/>
            <person name="Hitch T.C.A."/>
            <person name="Clavel T."/>
        </authorList>
    </citation>
    <scope>NUCLEOTIDE SEQUENCE [LARGE SCALE GENOMIC DNA]</scope>
    <source>
        <strain evidence="12 13">CLA-SR-H024</strain>
    </source>
</reference>